<dbReference type="PANTHER" id="PTHR43851">
    <property type="match status" value="1"/>
</dbReference>
<keyword evidence="7" id="KW-1185">Reference proteome</keyword>
<evidence type="ECO:0000256" key="4">
    <source>
        <dbReference type="ARBA" id="ARBA00022840"/>
    </source>
</evidence>
<keyword evidence="4" id="KW-0067">ATP-binding</keyword>
<gene>
    <name evidence="8" type="primary">LOC106754860</name>
</gene>
<dbReference type="InterPro" id="IPR004147">
    <property type="entry name" value="ABC1_dom"/>
</dbReference>
<dbReference type="KEGG" id="vra:106754860"/>
<dbReference type="AlphaFoldDB" id="A0A1S3TF64"/>
<dbReference type="InterPro" id="IPR011009">
    <property type="entry name" value="Kinase-like_dom_sf"/>
</dbReference>
<evidence type="ECO:0000259" key="6">
    <source>
        <dbReference type="Pfam" id="PF03109"/>
    </source>
</evidence>
<proteinExistence type="inferred from homology"/>
<dbReference type="PANTHER" id="PTHR43851:SF3">
    <property type="entry name" value="COENZYME Q8"/>
    <property type="match status" value="1"/>
</dbReference>
<dbReference type="GeneID" id="106754860"/>
<keyword evidence="3" id="KW-0547">Nucleotide-binding</keyword>
<dbReference type="SUPFAM" id="SSF56112">
    <property type="entry name" value="Protein kinase-like (PK-like)"/>
    <property type="match status" value="1"/>
</dbReference>
<protein>
    <submittedName>
        <fullName evidence="8">Protein ABC transporter 1, mitochondrial</fullName>
    </submittedName>
</protein>
<evidence type="ECO:0000313" key="7">
    <source>
        <dbReference type="Proteomes" id="UP000087766"/>
    </source>
</evidence>
<evidence type="ECO:0000256" key="5">
    <source>
        <dbReference type="SAM" id="MobiDB-lite"/>
    </source>
</evidence>
<feature type="domain" description="ABC1 atypical kinase-like" evidence="6">
    <location>
        <begin position="260"/>
        <end position="501"/>
    </location>
</feature>
<dbReference type="Pfam" id="PF03109">
    <property type="entry name" value="ABC1"/>
    <property type="match status" value="1"/>
</dbReference>
<dbReference type="InterPro" id="IPR051409">
    <property type="entry name" value="Atypical_kinase_ADCK"/>
</dbReference>
<feature type="compositionally biased region" description="Polar residues" evidence="5">
    <location>
        <begin position="76"/>
        <end position="93"/>
    </location>
</feature>
<feature type="region of interest" description="Disordered" evidence="5">
    <location>
        <begin position="137"/>
        <end position="156"/>
    </location>
</feature>
<dbReference type="CDD" id="cd13970">
    <property type="entry name" value="ABC1_ADCK3"/>
    <property type="match status" value="1"/>
</dbReference>
<dbReference type="GO" id="GO:0006744">
    <property type="term" value="P:ubiquinone biosynthetic process"/>
    <property type="evidence" value="ECO:0007669"/>
    <property type="project" value="TreeGrafter"/>
</dbReference>
<reference evidence="8" key="1">
    <citation type="submission" date="2025-08" db="UniProtKB">
        <authorList>
            <consortium name="RefSeq"/>
        </authorList>
    </citation>
    <scope>IDENTIFICATION</scope>
    <source>
        <tissue evidence="8">Leaf</tissue>
    </source>
</reference>
<dbReference type="GO" id="GO:0005524">
    <property type="term" value="F:ATP binding"/>
    <property type="evidence" value="ECO:0007669"/>
    <property type="project" value="UniProtKB-KW"/>
</dbReference>
<keyword evidence="2" id="KW-0808">Transferase</keyword>
<dbReference type="RefSeq" id="XP_014492413.1">
    <property type="nucleotide sequence ID" value="XM_014636927.2"/>
</dbReference>
<sequence length="616" mass="67181">MASSFRDLARLFNGVSLIANEFAKRSLPATTDDFQTLIKKTLLSATDLTGLTKGNLRQFPNSPPSANPTPHRADAASSSVVFFTDGNPSQSESTPTTTTTPPIINDDGVTYSPSDAYHRLASDANVCAAEEEKSEVVTSSETVNRGVSGEVAPLPPLRKRRPRERKVPATPFSRALGFAGLGAGLAWGTFQESAKRLAFGTPISQGNQSALSPFLSEKNAERLALALCRMRGAALKIGQMLSIQDESLVPAPILAALEIVRQGADVMPKSQLNEVLDSELGPGWSSKLISFDYEPIAAASIGQVHQAVMKDGMQVAMKIQYPGVADSIDSDIDNVKLLLNYTNLIPKGLYLDRAIKVAKEELSRECDYRLEAANQKRFRDLLAGIDGFYVPIVVDAISSRRVLTTELVYGITIDKVASLNQETRNHIGKKLLELTLMELFVFRFMQTDPNWGNFLFDEATKTINLIDFGAARDYPKVFVDDYLRMVLACANGDSDGVIEMSRRLGFLSGMESDVMLDAHVQAGFIVGLPFSRSGGFDFRSNNITQSISHLGATMVKHRLTPPPDEAYSLHRKLSGAFLACIKIGAVVPCRELLLEVYKHYKFGDVNDILSTDSVSA</sequence>
<dbReference type="InterPro" id="IPR034646">
    <property type="entry name" value="ADCK3_dom"/>
</dbReference>
<comment type="similarity">
    <text evidence="1">Belongs to the protein kinase superfamily. ADCK protein kinase family.</text>
</comment>
<dbReference type="GO" id="GO:0016740">
    <property type="term" value="F:transferase activity"/>
    <property type="evidence" value="ECO:0007669"/>
    <property type="project" value="UniProtKB-KW"/>
</dbReference>
<dbReference type="STRING" id="3916.A0A1S3TF64"/>
<organism evidence="7 8">
    <name type="scientific">Vigna radiata var. radiata</name>
    <name type="common">Mung bean</name>
    <name type="synonym">Phaseolus aureus</name>
    <dbReference type="NCBI Taxonomy" id="3916"/>
    <lineage>
        <taxon>Eukaryota</taxon>
        <taxon>Viridiplantae</taxon>
        <taxon>Streptophyta</taxon>
        <taxon>Embryophyta</taxon>
        <taxon>Tracheophyta</taxon>
        <taxon>Spermatophyta</taxon>
        <taxon>Magnoliopsida</taxon>
        <taxon>eudicotyledons</taxon>
        <taxon>Gunneridae</taxon>
        <taxon>Pentapetalae</taxon>
        <taxon>rosids</taxon>
        <taxon>fabids</taxon>
        <taxon>Fabales</taxon>
        <taxon>Fabaceae</taxon>
        <taxon>Papilionoideae</taxon>
        <taxon>50 kb inversion clade</taxon>
        <taxon>NPAAA clade</taxon>
        <taxon>indigoferoid/millettioid clade</taxon>
        <taxon>Phaseoleae</taxon>
        <taxon>Vigna</taxon>
    </lineage>
</organism>
<dbReference type="OrthoDB" id="201153at2759"/>
<accession>A0A1S3TF64</accession>
<evidence type="ECO:0000256" key="2">
    <source>
        <dbReference type="ARBA" id="ARBA00022679"/>
    </source>
</evidence>
<evidence type="ECO:0000256" key="3">
    <source>
        <dbReference type="ARBA" id="ARBA00022741"/>
    </source>
</evidence>
<feature type="region of interest" description="Disordered" evidence="5">
    <location>
        <begin position="52"/>
        <end position="106"/>
    </location>
</feature>
<dbReference type="Proteomes" id="UP000087766">
    <property type="component" value="Unplaced"/>
</dbReference>
<evidence type="ECO:0000313" key="8">
    <source>
        <dbReference type="RefSeq" id="XP_014492413.1"/>
    </source>
</evidence>
<name>A0A1S3TF64_VIGRR</name>
<evidence type="ECO:0000256" key="1">
    <source>
        <dbReference type="ARBA" id="ARBA00009670"/>
    </source>
</evidence>